<dbReference type="AlphaFoldDB" id="A0A0A1TU71"/>
<dbReference type="RefSeq" id="XP_004182816.1">
    <property type="nucleotide sequence ID" value="XM_004182768.1"/>
</dbReference>
<feature type="compositionally biased region" description="Basic and acidic residues" evidence="1">
    <location>
        <begin position="293"/>
        <end position="311"/>
    </location>
</feature>
<keyword evidence="4" id="KW-1185">Reference proteome</keyword>
<dbReference type="OrthoDB" id="4066896at2759"/>
<sequence>MSAYIVLASFAEKISFPVSLISSDRFKQTSLYSILSKYQNILVNTNVEYLVGSYEFKEIKILVKYAQNYPLTFCYNQTPKHKVYERAAVLLKHGVPLSCVLSYFQIDQQIDFLKVLFVSMNSSVLTRVVQNTLSVNEQAIIHDTIQQLLLGKVDDDYRRQSVIEQLRLWTKDTKGRVVGYLKTNFLGTVPIRKHTTRIKSYSCGLSLKKEDPVADSFFQEENETNGSVQSITSALTHEARQEENISEKEIEKNFKRYSIVENVQVFDEKRKKRRSYREKGVNVSKVLSFSSESKNENKETNSDDSVSHPENERTCIASDENFLGKFCCNVSERKRASSLSIKRNLYLEDGTKTSPEKSPKQMLFRQTCDSTLQDQVTQFRICQMQRVIRGFLTRRVCTFKMISKRKKVFNEMAQTEETLYKTMQLLVKYFKRPLETMAYTSTEKGGRQDNEKGLEILGITAPTQENVDRIFNPSFQSVCENCLIVKDKLNRCLHTFKAESMCGNSLLDCFTHVIPLLQYTIHYNYSLKVWKQLSTKNPLVIELVKTNKMQQELEHQVLEQLLIQPVQRVMRYPILISELIKTTPNKHPDIVVLNKAYRKYHTFSKVVDERATARDNLYVEFEKRNLLEFFTSNRVLFFKGDVDLGEKTSGVVLIVNDLILVINVQTNKVFKTFEIDDQVISSPEKNTVVIKNLSSCAVFRASFITNEYAEKCSKVIQKIVDEKWYVLNNINPLFYISKY</sequence>
<dbReference type="PANTHER" id="PTHR12673:SF263">
    <property type="entry name" value="PLECKSTRIN DOMAIN-CONTAINING PROTEIN"/>
    <property type="match status" value="1"/>
</dbReference>
<accession>A0A0A1TU71</accession>
<reference evidence="3 4" key="1">
    <citation type="submission" date="2012-10" db="EMBL/GenBank/DDBJ databases">
        <authorList>
            <person name="Zafar N."/>
            <person name="Inman J."/>
            <person name="Hall N."/>
            <person name="Lorenzi H."/>
            <person name="Caler E."/>
        </authorList>
    </citation>
    <scope>NUCLEOTIDE SEQUENCE [LARGE SCALE GENOMIC DNA]</scope>
    <source>
        <strain evidence="3 4">IP1</strain>
    </source>
</reference>
<dbReference type="VEuPathDB" id="AmoebaDB:EIN_376150"/>
<dbReference type="GO" id="GO:0005085">
    <property type="term" value="F:guanyl-nucleotide exchange factor activity"/>
    <property type="evidence" value="ECO:0007669"/>
    <property type="project" value="InterPro"/>
</dbReference>
<dbReference type="Pfam" id="PF00621">
    <property type="entry name" value="RhoGEF"/>
    <property type="match status" value="1"/>
</dbReference>
<name>A0A0A1TU71_ENTIV</name>
<dbReference type="GO" id="GO:0005737">
    <property type="term" value="C:cytoplasm"/>
    <property type="evidence" value="ECO:0007669"/>
    <property type="project" value="TreeGrafter"/>
</dbReference>
<organism evidence="3 4">
    <name type="scientific">Entamoeba invadens IP1</name>
    <dbReference type="NCBI Taxonomy" id="370355"/>
    <lineage>
        <taxon>Eukaryota</taxon>
        <taxon>Amoebozoa</taxon>
        <taxon>Evosea</taxon>
        <taxon>Archamoebae</taxon>
        <taxon>Mastigamoebida</taxon>
        <taxon>Entamoebidae</taxon>
        <taxon>Entamoeba</taxon>
    </lineage>
</organism>
<protein>
    <submittedName>
        <fullName evidence="3">Rho/RAC guanine nucleotide exchange factor, putative</fullName>
    </submittedName>
</protein>
<evidence type="ECO:0000313" key="3">
    <source>
        <dbReference type="EMBL" id="ELP83470.1"/>
    </source>
</evidence>
<dbReference type="Gene3D" id="1.20.900.10">
    <property type="entry name" value="Dbl homology (DH) domain"/>
    <property type="match status" value="1"/>
</dbReference>
<feature type="region of interest" description="Disordered" evidence="1">
    <location>
        <begin position="290"/>
        <end position="311"/>
    </location>
</feature>
<evidence type="ECO:0000313" key="4">
    <source>
        <dbReference type="Proteomes" id="UP000014680"/>
    </source>
</evidence>
<dbReference type="EMBL" id="KB207268">
    <property type="protein sequence ID" value="ELP83470.1"/>
    <property type="molecule type" value="Genomic_DNA"/>
</dbReference>
<dbReference type="PROSITE" id="PS50010">
    <property type="entry name" value="DH_2"/>
    <property type="match status" value="1"/>
</dbReference>
<dbReference type="PANTHER" id="PTHR12673">
    <property type="entry name" value="FACIOGENITAL DYSPLASIA PROTEIN"/>
    <property type="match status" value="1"/>
</dbReference>
<dbReference type="InterPro" id="IPR051092">
    <property type="entry name" value="FYVE_RhoGEF_PH"/>
</dbReference>
<dbReference type="InterPro" id="IPR000219">
    <property type="entry name" value="DH_dom"/>
</dbReference>
<dbReference type="KEGG" id="eiv:EIN_376150"/>
<evidence type="ECO:0000259" key="2">
    <source>
        <dbReference type="PROSITE" id="PS50010"/>
    </source>
</evidence>
<dbReference type="GeneID" id="14882391"/>
<dbReference type="Proteomes" id="UP000014680">
    <property type="component" value="Unassembled WGS sequence"/>
</dbReference>
<feature type="domain" description="DH" evidence="2">
    <location>
        <begin position="404"/>
        <end position="610"/>
    </location>
</feature>
<dbReference type="InterPro" id="IPR035899">
    <property type="entry name" value="DBL_dom_sf"/>
</dbReference>
<proteinExistence type="predicted"/>
<dbReference type="OMA" id="CENCLIV"/>
<dbReference type="SUPFAM" id="SSF48065">
    <property type="entry name" value="DBL homology domain (DH-domain)"/>
    <property type="match status" value="1"/>
</dbReference>
<gene>
    <name evidence="3" type="ORF">EIN_376150</name>
</gene>
<dbReference type="SMART" id="SM00325">
    <property type="entry name" value="RhoGEF"/>
    <property type="match status" value="1"/>
</dbReference>
<evidence type="ECO:0000256" key="1">
    <source>
        <dbReference type="SAM" id="MobiDB-lite"/>
    </source>
</evidence>